<dbReference type="PANTHER" id="PTHR46564:SF1">
    <property type="entry name" value="TRANSPOSASE"/>
    <property type="match status" value="1"/>
</dbReference>
<dbReference type="AlphaFoldDB" id="A0A073IMP7"/>
<feature type="domain" description="Tc1-like transposase DDE" evidence="1">
    <location>
        <begin position="7"/>
        <end position="88"/>
    </location>
</feature>
<dbReference type="EMBL" id="JMKI01000038">
    <property type="protein sequence ID" value="KEJ91613.1"/>
    <property type="molecule type" value="Genomic_DNA"/>
</dbReference>
<organism evidence="2 3">
    <name type="scientific">Synergistes jonesii</name>
    <dbReference type="NCBI Taxonomy" id="2754"/>
    <lineage>
        <taxon>Bacteria</taxon>
        <taxon>Thermotogati</taxon>
        <taxon>Synergistota</taxon>
        <taxon>Synergistia</taxon>
        <taxon>Synergistales</taxon>
        <taxon>Synergistaceae</taxon>
        <taxon>Synergistes</taxon>
    </lineage>
</organism>
<gene>
    <name evidence="2" type="ORF">EH55_08025</name>
</gene>
<sequence>MRGVLAAPMQYDGTMDGELFEAWFRDFLCPELSKGSTIIMDNASFHRKKKVENIANGFRHKVIFLPPYSPELNPIEHCRSALKRCMQGVMKYMPSFDSALRYCIQVE</sequence>
<dbReference type="Proteomes" id="UP000027665">
    <property type="component" value="Unassembled WGS sequence"/>
</dbReference>
<dbReference type="GO" id="GO:0003676">
    <property type="term" value="F:nucleic acid binding"/>
    <property type="evidence" value="ECO:0007669"/>
    <property type="project" value="InterPro"/>
</dbReference>
<dbReference type="PANTHER" id="PTHR46564">
    <property type="entry name" value="TRANSPOSASE"/>
    <property type="match status" value="1"/>
</dbReference>
<evidence type="ECO:0000259" key="1">
    <source>
        <dbReference type="Pfam" id="PF13358"/>
    </source>
</evidence>
<dbReference type="Pfam" id="PF13358">
    <property type="entry name" value="DDE_3"/>
    <property type="match status" value="1"/>
</dbReference>
<dbReference type="InterPro" id="IPR036397">
    <property type="entry name" value="RNaseH_sf"/>
</dbReference>
<reference evidence="2 3" key="1">
    <citation type="submission" date="2014-04" db="EMBL/GenBank/DDBJ databases">
        <title>Draft Genome Sequence of Synergistes jonesii.</title>
        <authorList>
            <person name="Coil D.A."/>
            <person name="Eisen J.A."/>
            <person name="Holland-Moritz H.E."/>
        </authorList>
    </citation>
    <scope>NUCLEOTIDE SEQUENCE [LARGE SCALE GENOMIC DNA]</scope>
    <source>
        <strain evidence="2 3">78-1</strain>
    </source>
</reference>
<evidence type="ECO:0000313" key="2">
    <source>
        <dbReference type="EMBL" id="KEJ91613.1"/>
    </source>
</evidence>
<keyword evidence="3" id="KW-1185">Reference proteome</keyword>
<evidence type="ECO:0000313" key="3">
    <source>
        <dbReference type="Proteomes" id="UP000027665"/>
    </source>
</evidence>
<dbReference type="eggNOG" id="COG3335">
    <property type="taxonomic scope" value="Bacteria"/>
</dbReference>
<accession>A0A073IMP7</accession>
<proteinExistence type="predicted"/>
<dbReference type="Gene3D" id="3.30.420.10">
    <property type="entry name" value="Ribonuclease H-like superfamily/Ribonuclease H"/>
    <property type="match status" value="1"/>
</dbReference>
<dbReference type="InterPro" id="IPR038717">
    <property type="entry name" value="Tc1-like_DDE_dom"/>
</dbReference>
<protein>
    <recommendedName>
        <fullName evidence="1">Tc1-like transposase DDE domain-containing protein</fullName>
    </recommendedName>
</protein>
<comment type="caution">
    <text evidence="2">The sequence shown here is derived from an EMBL/GenBank/DDBJ whole genome shotgun (WGS) entry which is preliminary data.</text>
</comment>
<name>A0A073IMP7_9BACT</name>
<dbReference type="STRING" id="2754.EH55_08025"/>